<evidence type="ECO:0000313" key="2">
    <source>
        <dbReference type="Proteomes" id="UP000593561"/>
    </source>
</evidence>
<proteinExistence type="predicted"/>
<dbReference type="SUPFAM" id="SSF101148">
    <property type="entry name" value="Plant invertase/pectin methylesterase inhibitor"/>
    <property type="match status" value="1"/>
</dbReference>
<sequence length="71" mass="7935">MNPVTSRLLPPLCLKTCINNYNAILESKQRIIDAISSGDTNQLSMELSYNVENIFGCEDAFKEVKIESPTI</sequence>
<name>A0A7J8RRE4_GOSDV</name>
<evidence type="ECO:0000313" key="1">
    <source>
        <dbReference type="EMBL" id="MBA0616417.1"/>
    </source>
</evidence>
<keyword evidence="2" id="KW-1185">Reference proteome</keyword>
<dbReference type="Gene3D" id="1.20.140.40">
    <property type="entry name" value="Invertase/pectin methylesterase inhibitor family protein"/>
    <property type="match status" value="1"/>
</dbReference>
<dbReference type="EMBL" id="JABFAC010000006">
    <property type="protein sequence ID" value="MBA0616417.1"/>
    <property type="molecule type" value="Genomic_DNA"/>
</dbReference>
<gene>
    <name evidence="1" type="ORF">Godav_016464</name>
</gene>
<evidence type="ECO:0008006" key="3">
    <source>
        <dbReference type="Google" id="ProtNLM"/>
    </source>
</evidence>
<accession>A0A7J8RRE4</accession>
<dbReference type="InterPro" id="IPR035513">
    <property type="entry name" value="Invertase/methylesterase_inhib"/>
</dbReference>
<protein>
    <recommendedName>
        <fullName evidence="3">Pectinesterase inhibitor domain-containing protein</fullName>
    </recommendedName>
</protein>
<organism evidence="1 2">
    <name type="scientific">Gossypium davidsonii</name>
    <name type="common">Davidson's cotton</name>
    <name type="synonym">Gossypium klotzschianum subsp. davidsonii</name>
    <dbReference type="NCBI Taxonomy" id="34287"/>
    <lineage>
        <taxon>Eukaryota</taxon>
        <taxon>Viridiplantae</taxon>
        <taxon>Streptophyta</taxon>
        <taxon>Embryophyta</taxon>
        <taxon>Tracheophyta</taxon>
        <taxon>Spermatophyta</taxon>
        <taxon>Magnoliopsida</taxon>
        <taxon>eudicotyledons</taxon>
        <taxon>Gunneridae</taxon>
        <taxon>Pentapetalae</taxon>
        <taxon>rosids</taxon>
        <taxon>malvids</taxon>
        <taxon>Malvales</taxon>
        <taxon>Malvaceae</taxon>
        <taxon>Malvoideae</taxon>
        <taxon>Gossypium</taxon>
    </lineage>
</organism>
<dbReference type="AlphaFoldDB" id="A0A7J8RRE4"/>
<dbReference type="Proteomes" id="UP000593561">
    <property type="component" value="Unassembled WGS sequence"/>
</dbReference>
<reference evidence="1 2" key="1">
    <citation type="journal article" date="2019" name="Genome Biol. Evol.">
        <title>Insights into the evolution of the New World diploid cottons (Gossypium, subgenus Houzingenia) based on genome sequencing.</title>
        <authorList>
            <person name="Grover C.E."/>
            <person name="Arick M.A. 2nd"/>
            <person name="Thrash A."/>
            <person name="Conover J.L."/>
            <person name="Sanders W.S."/>
            <person name="Peterson D.G."/>
            <person name="Frelichowski J.E."/>
            <person name="Scheffler J.A."/>
            <person name="Scheffler B.E."/>
            <person name="Wendel J.F."/>
        </authorList>
    </citation>
    <scope>NUCLEOTIDE SEQUENCE [LARGE SCALE GENOMIC DNA]</scope>
    <source>
        <strain evidence="1">27</strain>
        <tissue evidence="1">Leaf</tissue>
    </source>
</reference>
<comment type="caution">
    <text evidence="1">The sequence shown here is derived from an EMBL/GenBank/DDBJ whole genome shotgun (WGS) entry which is preliminary data.</text>
</comment>